<dbReference type="PROSITE" id="PS51257">
    <property type="entry name" value="PROKAR_LIPOPROTEIN"/>
    <property type="match status" value="1"/>
</dbReference>
<name>A0A7X0CDV3_9BURK</name>
<keyword evidence="2" id="KW-1185">Reference proteome</keyword>
<organism evidence="1 2">
    <name type="scientific">Massilia aurea</name>
    <dbReference type="NCBI Taxonomy" id="373040"/>
    <lineage>
        <taxon>Bacteria</taxon>
        <taxon>Pseudomonadati</taxon>
        <taxon>Pseudomonadota</taxon>
        <taxon>Betaproteobacteria</taxon>
        <taxon>Burkholderiales</taxon>
        <taxon>Oxalobacteraceae</taxon>
        <taxon>Telluria group</taxon>
        <taxon>Massilia</taxon>
    </lineage>
</organism>
<comment type="caution">
    <text evidence="1">The sequence shown here is derived from an EMBL/GenBank/DDBJ whole genome shotgun (WGS) entry which is preliminary data.</text>
</comment>
<evidence type="ECO:0000313" key="1">
    <source>
        <dbReference type="EMBL" id="MBB6133750.1"/>
    </source>
</evidence>
<sequence>MKDSNVPFSGTSRRQFLGAIAVLPVAISCEARSMKAVLNVILYNYLNRPIFDVFIDGKVGRGSDAYPSTGGGMVTGVSFDLGPKKVTWRLDGPEGTPRNGETVVNKNPLRLENIVQGAKYLGVHIYPDDTVELIASVSILGRTPRGIAMAQEYGRG</sequence>
<dbReference type="AlphaFoldDB" id="A0A7X0CDV3"/>
<accession>A0A7X0CDV3</accession>
<dbReference type="RefSeq" id="WP_183553403.1">
    <property type="nucleotide sequence ID" value="NZ_JACHBX010000001.1"/>
</dbReference>
<gene>
    <name evidence="1" type="ORF">HD842_001861</name>
</gene>
<reference evidence="1 2" key="1">
    <citation type="submission" date="2020-08" db="EMBL/GenBank/DDBJ databases">
        <title>The Agave Microbiome: Exploring the role of microbial communities in plant adaptations to desert environments.</title>
        <authorList>
            <person name="Partida-Martinez L.P."/>
        </authorList>
    </citation>
    <scope>NUCLEOTIDE SEQUENCE [LARGE SCALE GENOMIC DNA]</scope>
    <source>
        <strain evidence="1 2">AT3.2</strain>
    </source>
</reference>
<protein>
    <submittedName>
        <fullName evidence="1">Uncharacterized protein</fullName>
    </submittedName>
</protein>
<evidence type="ECO:0000313" key="2">
    <source>
        <dbReference type="Proteomes" id="UP000540787"/>
    </source>
</evidence>
<proteinExistence type="predicted"/>
<dbReference type="EMBL" id="JACHBX010000001">
    <property type="protein sequence ID" value="MBB6133750.1"/>
    <property type="molecule type" value="Genomic_DNA"/>
</dbReference>
<dbReference type="Proteomes" id="UP000540787">
    <property type="component" value="Unassembled WGS sequence"/>
</dbReference>